<organism evidence="6 7">
    <name type="scientific">Micromonospora globbae</name>
    <dbReference type="NCBI Taxonomy" id="1894969"/>
    <lineage>
        <taxon>Bacteria</taxon>
        <taxon>Bacillati</taxon>
        <taxon>Actinomycetota</taxon>
        <taxon>Actinomycetes</taxon>
        <taxon>Micromonosporales</taxon>
        <taxon>Micromonosporaceae</taxon>
        <taxon>Micromonospora</taxon>
    </lineage>
</organism>
<dbReference type="Pfam" id="PF02801">
    <property type="entry name" value="Ketoacyl-synt_C"/>
    <property type="match status" value="1"/>
</dbReference>
<evidence type="ECO:0000256" key="3">
    <source>
        <dbReference type="ARBA" id="ARBA00023315"/>
    </source>
</evidence>
<dbReference type="InterPro" id="IPR020841">
    <property type="entry name" value="PKS_Beta-ketoAc_synthase_dom"/>
</dbReference>
<dbReference type="InterPro" id="IPR000794">
    <property type="entry name" value="Beta-ketoacyl_synthase"/>
</dbReference>
<dbReference type="SMART" id="SM00825">
    <property type="entry name" value="PKS_KS"/>
    <property type="match status" value="1"/>
</dbReference>
<evidence type="ECO:0000256" key="1">
    <source>
        <dbReference type="ARBA" id="ARBA00008467"/>
    </source>
</evidence>
<dbReference type="Proteomes" id="UP000285744">
    <property type="component" value="Unassembled WGS sequence"/>
</dbReference>
<evidence type="ECO:0000256" key="2">
    <source>
        <dbReference type="ARBA" id="ARBA00022679"/>
    </source>
</evidence>
<dbReference type="GO" id="GO:0006633">
    <property type="term" value="P:fatty acid biosynthetic process"/>
    <property type="evidence" value="ECO:0007669"/>
    <property type="project" value="TreeGrafter"/>
</dbReference>
<name>A0A420F6X1_9ACTN</name>
<comment type="caution">
    <text evidence="6">The sequence shown here is derived from an EMBL/GenBank/DDBJ whole genome shotgun (WGS) entry which is preliminary data.</text>
</comment>
<evidence type="ECO:0000256" key="4">
    <source>
        <dbReference type="RuleBase" id="RU003694"/>
    </source>
</evidence>
<dbReference type="AlphaFoldDB" id="A0A420F6X1"/>
<evidence type="ECO:0000313" key="6">
    <source>
        <dbReference type="EMBL" id="RKF28684.1"/>
    </source>
</evidence>
<dbReference type="EMBL" id="RAQQ01000002">
    <property type="protein sequence ID" value="RKF28684.1"/>
    <property type="molecule type" value="Genomic_DNA"/>
</dbReference>
<dbReference type="InterPro" id="IPR014031">
    <property type="entry name" value="Ketoacyl_synth_C"/>
</dbReference>
<dbReference type="PROSITE" id="PS52004">
    <property type="entry name" value="KS3_2"/>
    <property type="match status" value="1"/>
</dbReference>
<dbReference type="InterPro" id="IPR016039">
    <property type="entry name" value="Thiolase-like"/>
</dbReference>
<dbReference type="InterPro" id="IPR014030">
    <property type="entry name" value="Ketoacyl_synth_N"/>
</dbReference>
<evidence type="ECO:0000259" key="5">
    <source>
        <dbReference type="PROSITE" id="PS52004"/>
    </source>
</evidence>
<accession>A0A420F6X1</accession>
<dbReference type="OrthoDB" id="416758at2"/>
<keyword evidence="2 4" id="KW-0808">Transferase</keyword>
<dbReference type="SUPFAM" id="SSF53901">
    <property type="entry name" value="Thiolase-like"/>
    <property type="match status" value="2"/>
</dbReference>
<dbReference type="RefSeq" id="WP_120326771.1">
    <property type="nucleotide sequence ID" value="NZ_RAQQ01000002.1"/>
</dbReference>
<dbReference type="Gene3D" id="3.40.47.10">
    <property type="match status" value="2"/>
</dbReference>
<dbReference type="PANTHER" id="PTHR11712">
    <property type="entry name" value="POLYKETIDE SYNTHASE-RELATED"/>
    <property type="match status" value="1"/>
</dbReference>
<proteinExistence type="inferred from homology"/>
<dbReference type="Pfam" id="PF00109">
    <property type="entry name" value="ketoacyl-synt"/>
    <property type="match status" value="1"/>
</dbReference>
<evidence type="ECO:0000313" key="7">
    <source>
        <dbReference type="Proteomes" id="UP000285744"/>
    </source>
</evidence>
<protein>
    <submittedName>
        <fullName evidence="6">Ketosynthase chain-length factor</fullName>
    </submittedName>
</protein>
<keyword evidence="3" id="KW-0012">Acyltransferase</keyword>
<feature type="domain" description="Ketosynthase family 3 (KS3)" evidence="5">
    <location>
        <begin position="2"/>
        <end position="406"/>
    </location>
</feature>
<gene>
    <name evidence="6" type="ORF">D7I43_02760</name>
</gene>
<dbReference type="PANTHER" id="PTHR11712:SF322">
    <property type="entry name" value="POLYKETIDE BETA-KETOACYL SYNTHASE 2-RELATED"/>
    <property type="match status" value="1"/>
</dbReference>
<comment type="similarity">
    <text evidence="1 4">Belongs to the thiolase-like superfamily. Beta-ketoacyl-ACP synthases family.</text>
</comment>
<dbReference type="GO" id="GO:0004315">
    <property type="term" value="F:3-oxoacyl-[acyl-carrier-protein] synthase activity"/>
    <property type="evidence" value="ECO:0007669"/>
    <property type="project" value="TreeGrafter"/>
</dbReference>
<sequence length="416" mass="43416">MTARAVVTGVGVVAPSGIGADAHWRTVLAGTRRTGPITLFDPAGYPTRLAGEVPGFEAAAYAENRRLVQTDRWTHLAFAATRLALADAGLPDRSPDPYGYAVTLASSSGGNLFGQRELQRLWGGPTRTVGAYQSIAWFYAASVGQLSIHHQFKGPCGVLVSEAAGGLDSLAHAARSVRRGTPVVIAGGTECPLSPYALTCQLANGLLSDVADPERAYRPFDAAASGYVPAEGGAVFVVEELGHALARGARVYGELTGWGATHDAAHTGPESAGDPVQYARAMRLALDRAGVEPGDVDVVLPDALGVPRYDRTEATALRAVFGDRPPPVSTAKPLTGRAHQGGAALDVATALLAFRHDTLPASAGPDEVAAGCELDFLREHRRPRTRLALVCARGFDGYNSALVLRGAAPAREDEDG</sequence>
<reference evidence="6 7" key="1">
    <citation type="journal article" date="2018" name="Int. J. Syst. Evol. Microbiol.">
        <title>Micromonospora globbae sp. nov., an endophytic actinomycete isolated from roots of Globba winitii C. H. Wright.</title>
        <authorList>
            <person name="Kuncharoen N."/>
            <person name="Pittayakhajonwut P."/>
            <person name="Tanasupawat S."/>
        </authorList>
    </citation>
    <scope>NUCLEOTIDE SEQUENCE [LARGE SCALE GENOMIC DNA]</scope>
    <source>
        <strain evidence="6 7">WPS1-2</strain>
    </source>
</reference>